<feature type="region of interest" description="Disordered" evidence="7">
    <location>
        <begin position="386"/>
        <end position="454"/>
    </location>
</feature>
<evidence type="ECO:0000259" key="8">
    <source>
        <dbReference type="SMART" id="SM00842"/>
    </source>
</evidence>
<organism evidence="9 10">
    <name type="scientific">Alistipes hominis</name>
    <dbReference type="NCBI Taxonomy" id="2763015"/>
    <lineage>
        <taxon>Bacteria</taxon>
        <taxon>Pseudomonadati</taxon>
        <taxon>Bacteroidota</taxon>
        <taxon>Bacteroidia</taxon>
        <taxon>Bacteroidales</taxon>
        <taxon>Rikenellaceae</taxon>
        <taxon>Alistipes</taxon>
    </lineage>
</organism>
<keyword evidence="3 5" id="KW-0472">Membrane</keyword>
<proteinExistence type="inferred from homology"/>
<keyword evidence="10" id="KW-1185">Reference proteome</keyword>
<dbReference type="PANTHER" id="PTHR32432:SF4">
    <property type="entry name" value="CELL DIVISION PROTEIN FTSA"/>
    <property type="match status" value="1"/>
</dbReference>
<dbReference type="Pfam" id="PF02491">
    <property type="entry name" value="SHS2_FTSA"/>
    <property type="match status" value="1"/>
</dbReference>
<dbReference type="NCBIfam" id="TIGR01174">
    <property type="entry name" value="ftsA"/>
    <property type="match status" value="1"/>
</dbReference>
<evidence type="ECO:0000256" key="1">
    <source>
        <dbReference type="ARBA" id="ARBA00022475"/>
    </source>
</evidence>
<dbReference type="InterPro" id="IPR020823">
    <property type="entry name" value="Cell_div_FtsA"/>
</dbReference>
<dbReference type="PANTHER" id="PTHR32432">
    <property type="entry name" value="CELL DIVISION PROTEIN FTSA-RELATED"/>
    <property type="match status" value="1"/>
</dbReference>
<dbReference type="SMART" id="SM00842">
    <property type="entry name" value="FtsA"/>
    <property type="match status" value="1"/>
</dbReference>
<gene>
    <name evidence="5 9" type="primary">ftsA</name>
    <name evidence="9" type="ORF">H8S08_04045</name>
</gene>
<evidence type="ECO:0000256" key="5">
    <source>
        <dbReference type="HAMAP-Rule" id="MF_02033"/>
    </source>
</evidence>
<feature type="domain" description="SHS2" evidence="8">
    <location>
        <begin position="9"/>
        <end position="198"/>
    </location>
</feature>
<evidence type="ECO:0000256" key="2">
    <source>
        <dbReference type="ARBA" id="ARBA00022618"/>
    </source>
</evidence>
<comment type="subcellular location">
    <subcellularLocation>
        <location evidence="5">Cell membrane</location>
        <topology evidence="5">Peripheral membrane protein</topology>
        <orientation evidence="5">Cytoplasmic side</orientation>
    </subcellularLocation>
    <text evidence="5">Localizes to the Z ring in an FtsZ-dependent manner. Targeted to the membrane through a conserved C-terminal amphipathic helix.</text>
</comment>
<evidence type="ECO:0000256" key="3">
    <source>
        <dbReference type="ARBA" id="ARBA00023136"/>
    </source>
</evidence>
<keyword evidence="4 5" id="KW-0131">Cell cycle</keyword>
<keyword evidence="1 5" id="KW-1003">Cell membrane</keyword>
<evidence type="ECO:0000313" key="9">
    <source>
        <dbReference type="EMBL" id="MBC5616191.1"/>
    </source>
</evidence>
<accession>A0ABR7CKL1</accession>
<dbReference type="RefSeq" id="WP_101571821.1">
    <property type="nucleotide sequence ID" value="NZ_JACOOK010000002.1"/>
</dbReference>
<comment type="caution">
    <text evidence="9">The sequence shown here is derived from an EMBL/GenBank/DDBJ whole genome shotgun (WGS) entry which is preliminary data.</text>
</comment>
<evidence type="ECO:0000256" key="6">
    <source>
        <dbReference type="PIRNR" id="PIRNR003101"/>
    </source>
</evidence>
<name>A0ABR7CKL1_9BACT</name>
<comment type="subunit">
    <text evidence="5">Self-interacts. Interacts with FtsZ.</text>
</comment>
<dbReference type="SUPFAM" id="SSF53067">
    <property type="entry name" value="Actin-like ATPase domain"/>
    <property type="match status" value="2"/>
</dbReference>
<dbReference type="GO" id="GO:0051301">
    <property type="term" value="P:cell division"/>
    <property type="evidence" value="ECO:0007669"/>
    <property type="project" value="UniProtKB-KW"/>
</dbReference>
<dbReference type="Gene3D" id="3.30.1490.110">
    <property type="match status" value="1"/>
</dbReference>
<keyword evidence="2 5" id="KW-0132">Cell division</keyword>
<dbReference type="Gene3D" id="3.30.420.40">
    <property type="match status" value="1"/>
</dbReference>
<dbReference type="Proteomes" id="UP000636891">
    <property type="component" value="Unassembled WGS sequence"/>
</dbReference>
<sequence length="475" mass="51944">MKVENGDYIVAIDLGTNTVVAMIGTKGEDGRIRVIDREVSAVQGAGMIRGEIKNIDLVSRSIKEAVDAIGERQGIRITEAYAGISGQHIRSVKQPYYVFASRGGEIRQEDVRQLHDSMRNVPAPEGEKILQIIPQNYIVDDEEETANPVGTFGNKLASTFNIILGDSVAINRLEMALKRVDIVPLGLFLNAIASAEAVLTPDEKEEGVAVVDIGAGTTDVVVYQKNIIRHVGIIPMGGNVINKDIRSYGILEKHVENLKTRYGEAMRDAAQPDKYITTPGLSAKASKEISSQNLAAIIEARMLDIIDFVVEELKKSGFQDRLAAGVVLTGGGAQLKHVETLFKSYTGMDARVAGAESTLDGESLETAGQPAMATAVGILARAFDERAQNKTSRSKQQVVRPAREEKPVTEPASPVKRKLNDFYRSGSRPHEEEGAGLQDDAYEPEYKPKRKPGLFSKLREKVINMFDEEIEDNEI</sequence>
<dbReference type="Pfam" id="PF14450">
    <property type="entry name" value="FtsA"/>
    <property type="match status" value="1"/>
</dbReference>
<dbReference type="InterPro" id="IPR050696">
    <property type="entry name" value="FtsA/MreB"/>
</dbReference>
<protein>
    <recommendedName>
        <fullName evidence="5 6">Cell division protein FtsA</fullName>
    </recommendedName>
</protein>
<evidence type="ECO:0000256" key="7">
    <source>
        <dbReference type="SAM" id="MobiDB-lite"/>
    </source>
</evidence>
<evidence type="ECO:0000313" key="10">
    <source>
        <dbReference type="Proteomes" id="UP000636891"/>
    </source>
</evidence>
<evidence type="ECO:0000256" key="4">
    <source>
        <dbReference type="ARBA" id="ARBA00023306"/>
    </source>
</evidence>
<dbReference type="PIRSF" id="PIRSF003101">
    <property type="entry name" value="FtsA"/>
    <property type="match status" value="1"/>
</dbReference>
<dbReference type="CDD" id="cd24048">
    <property type="entry name" value="ASKHA_NBD_FtsA"/>
    <property type="match status" value="1"/>
</dbReference>
<reference evidence="9 10" key="1">
    <citation type="submission" date="2020-08" db="EMBL/GenBank/DDBJ databases">
        <title>Genome public.</title>
        <authorList>
            <person name="Liu C."/>
            <person name="Sun Q."/>
        </authorList>
    </citation>
    <scope>NUCLEOTIDE SEQUENCE [LARGE SCALE GENOMIC DNA]</scope>
    <source>
        <strain evidence="9 10">New-7</strain>
    </source>
</reference>
<dbReference type="HAMAP" id="MF_02033">
    <property type="entry name" value="FtsA"/>
    <property type="match status" value="1"/>
</dbReference>
<dbReference type="InterPro" id="IPR043129">
    <property type="entry name" value="ATPase_NBD"/>
</dbReference>
<dbReference type="InterPro" id="IPR003494">
    <property type="entry name" value="SHS2_FtsA"/>
</dbReference>
<comment type="similarity">
    <text evidence="5 6">Belongs to the FtsA/MreB family.</text>
</comment>
<comment type="function">
    <text evidence="5 6">Cell division protein that is involved in the assembly of the Z ring. May serve as a membrane anchor for the Z ring.</text>
</comment>
<dbReference type="EMBL" id="JACOOK010000002">
    <property type="protein sequence ID" value="MBC5616191.1"/>
    <property type="molecule type" value="Genomic_DNA"/>
</dbReference>